<gene>
    <name evidence="2" type="ORF">GCM10022202_02680</name>
</gene>
<dbReference type="InterPro" id="IPR025327">
    <property type="entry name" value="DUF4233"/>
</dbReference>
<feature type="transmembrane region" description="Helical" evidence="1">
    <location>
        <begin position="23"/>
        <end position="43"/>
    </location>
</feature>
<organism evidence="2 3">
    <name type="scientific">Microbacterium marinilacus</name>
    <dbReference type="NCBI Taxonomy" id="415209"/>
    <lineage>
        <taxon>Bacteria</taxon>
        <taxon>Bacillati</taxon>
        <taxon>Actinomycetota</taxon>
        <taxon>Actinomycetes</taxon>
        <taxon>Micrococcales</taxon>
        <taxon>Microbacteriaceae</taxon>
        <taxon>Microbacterium</taxon>
    </lineage>
</organism>
<feature type="transmembrane region" description="Helical" evidence="1">
    <location>
        <begin position="55"/>
        <end position="77"/>
    </location>
</feature>
<sequence>MGAVTSAQPAPRPARYRSLPEKLGQVVLGFEAIIVFLAGLAIFGLRALPDPLPDWWGIVAGAVVATVMLLTTGLLRYRWGFGLGWALQVVVALGAIAVPAILLVALVFGGMWAYATIGGARIEQRTASQRADNERSS</sequence>
<feature type="transmembrane region" description="Helical" evidence="1">
    <location>
        <begin position="89"/>
        <end position="115"/>
    </location>
</feature>
<evidence type="ECO:0008006" key="4">
    <source>
        <dbReference type="Google" id="ProtNLM"/>
    </source>
</evidence>
<comment type="caution">
    <text evidence="2">The sequence shown here is derived from an EMBL/GenBank/DDBJ whole genome shotgun (WGS) entry which is preliminary data.</text>
</comment>
<evidence type="ECO:0000256" key="1">
    <source>
        <dbReference type="SAM" id="Phobius"/>
    </source>
</evidence>
<reference evidence="3" key="1">
    <citation type="journal article" date="2019" name="Int. J. Syst. Evol. Microbiol.">
        <title>The Global Catalogue of Microorganisms (GCM) 10K type strain sequencing project: providing services to taxonomists for standard genome sequencing and annotation.</title>
        <authorList>
            <consortium name="The Broad Institute Genomics Platform"/>
            <consortium name="The Broad Institute Genome Sequencing Center for Infectious Disease"/>
            <person name="Wu L."/>
            <person name="Ma J."/>
        </authorList>
    </citation>
    <scope>NUCLEOTIDE SEQUENCE [LARGE SCALE GENOMIC DNA]</scope>
    <source>
        <strain evidence="3">JCM 16546</strain>
    </source>
</reference>
<dbReference type="Pfam" id="PF14017">
    <property type="entry name" value="DUF4233"/>
    <property type="match status" value="1"/>
</dbReference>
<evidence type="ECO:0000313" key="3">
    <source>
        <dbReference type="Proteomes" id="UP001410795"/>
    </source>
</evidence>
<keyword evidence="1" id="KW-1133">Transmembrane helix</keyword>
<keyword evidence="1" id="KW-0812">Transmembrane</keyword>
<keyword evidence="3" id="KW-1185">Reference proteome</keyword>
<dbReference type="Proteomes" id="UP001410795">
    <property type="component" value="Unassembled WGS sequence"/>
</dbReference>
<evidence type="ECO:0000313" key="2">
    <source>
        <dbReference type="EMBL" id="GAA3646871.1"/>
    </source>
</evidence>
<keyword evidence="1" id="KW-0472">Membrane</keyword>
<accession>A0ABP7B3N3</accession>
<proteinExistence type="predicted"/>
<dbReference type="EMBL" id="BAAAYV010000002">
    <property type="protein sequence ID" value="GAA3646871.1"/>
    <property type="molecule type" value="Genomic_DNA"/>
</dbReference>
<protein>
    <recommendedName>
        <fullName evidence="4">DUF4233 domain-containing protein</fullName>
    </recommendedName>
</protein>
<name>A0ABP7B3N3_9MICO</name>